<dbReference type="Proteomes" id="UP000827284">
    <property type="component" value="Unassembled WGS sequence"/>
</dbReference>
<accession>A0A9P3HCT0</accession>
<organism evidence="3 4">
    <name type="scientific">Entomortierella parvispora</name>
    <dbReference type="NCBI Taxonomy" id="205924"/>
    <lineage>
        <taxon>Eukaryota</taxon>
        <taxon>Fungi</taxon>
        <taxon>Fungi incertae sedis</taxon>
        <taxon>Mucoromycota</taxon>
        <taxon>Mortierellomycotina</taxon>
        <taxon>Mortierellomycetes</taxon>
        <taxon>Mortierellales</taxon>
        <taxon>Mortierellaceae</taxon>
        <taxon>Entomortierella</taxon>
    </lineage>
</organism>
<dbReference type="GO" id="GO:0005829">
    <property type="term" value="C:cytosol"/>
    <property type="evidence" value="ECO:0007669"/>
    <property type="project" value="TreeGrafter"/>
</dbReference>
<dbReference type="OrthoDB" id="78947at2759"/>
<feature type="domain" description="Thioredoxin" evidence="2">
    <location>
        <begin position="21"/>
        <end position="119"/>
    </location>
</feature>
<dbReference type="Gene3D" id="3.40.30.10">
    <property type="entry name" value="Glutaredoxin"/>
    <property type="match status" value="1"/>
</dbReference>
<evidence type="ECO:0000256" key="1">
    <source>
        <dbReference type="ARBA" id="ARBA00008987"/>
    </source>
</evidence>
<sequence>MPATIINLTSIDQLHHVADKAVAENHGKNVFVYFYASIDPATGKSWCPDCVTAGPIVAEHFSRLDNAVLIDAPVGDRPTWKSPEHPLRHDKVIKITAVPTLVHWATKSQLVENDCEDLAKLDQFVQRS</sequence>
<dbReference type="InterPro" id="IPR045108">
    <property type="entry name" value="TXNDC17-like"/>
</dbReference>
<dbReference type="PANTHER" id="PTHR12452">
    <property type="entry name" value="42-9-9 PROTEIN-RELATED"/>
    <property type="match status" value="1"/>
</dbReference>
<proteinExistence type="inferred from homology"/>
<gene>
    <name evidence="3" type="ORF">EMPS_06564</name>
</gene>
<dbReference type="InterPro" id="IPR010357">
    <property type="entry name" value="TXNDC17_dom"/>
</dbReference>
<name>A0A9P3HCT0_9FUNG</name>
<reference evidence="3" key="1">
    <citation type="submission" date="2021-11" db="EMBL/GenBank/DDBJ databases">
        <authorList>
            <person name="Herlambang A."/>
            <person name="Guo Y."/>
            <person name="Takashima Y."/>
            <person name="Nishizawa T."/>
        </authorList>
    </citation>
    <scope>NUCLEOTIDE SEQUENCE</scope>
    <source>
        <strain evidence="3">E1425</strain>
    </source>
</reference>
<dbReference type="InterPro" id="IPR036249">
    <property type="entry name" value="Thioredoxin-like_sf"/>
</dbReference>
<dbReference type="AlphaFoldDB" id="A0A9P3HCT0"/>
<dbReference type="PANTHER" id="PTHR12452:SF0">
    <property type="entry name" value="THIOREDOXIN DOMAIN-CONTAINING PROTEIN 17"/>
    <property type="match status" value="1"/>
</dbReference>
<dbReference type="GO" id="GO:0047134">
    <property type="term" value="F:protein-disulfide reductase [NAD(P)H] activity"/>
    <property type="evidence" value="ECO:0007669"/>
    <property type="project" value="InterPro"/>
</dbReference>
<dbReference type="Pfam" id="PF06110">
    <property type="entry name" value="TXD17-like_Trx"/>
    <property type="match status" value="1"/>
</dbReference>
<comment type="similarity">
    <text evidence="1">Belongs to the thioredoxin family.</text>
</comment>
<keyword evidence="4" id="KW-1185">Reference proteome</keyword>
<evidence type="ECO:0000313" key="3">
    <source>
        <dbReference type="EMBL" id="GJJ74206.1"/>
    </source>
</evidence>
<evidence type="ECO:0000259" key="2">
    <source>
        <dbReference type="Pfam" id="PF06110"/>
    </source>
</evidence>
<reference evidence="3" key="2">
    <citation type="journal article" date="2022" name="Microbiol. Resour. Announc.">
        <title>Whole-Genome Sequence of Entomortierella parvispora E1425, a Mucoromycotan Fungus Associated with Burkholderiaceae-Related Endosymbiotic Bacteria.</title>
        <authorList>
            <person name="Herlambang A."/>
            <person name="Guo Y."/>
            <person name="Takashima Y."/>
            <person name="Narisawa K."/>
            <person name="Ohta H."/>
            <person name="Nishizawa T."/>
        </authorList>
    </citation>
    <scope>NUCLEOTIDE SEQUENCE</scope>
    <source>
        <strain evidence="3">E1425</strain>
    </source>
</reference>
<protein>
    <recommendedName>
        <fullName evidence="2">Thioredoxin domain-containing protein</fullName>
    </recommendedName>
</protein>
<comment type="caution">
    <text evidence="3">The sequence shown here is derived from an EMBL/GenBank/DDBJ whole genome shotgun (WGS) entry which is preliminary data.</text>
</comment>
<evidence type="ECO:0000313" key="4">
    <source>
        <dbReference type="Proteomes" id="UP000827284"/>
    </source>
</evidence>
<dbReference type="SUPFAM" id="SSF52833">
    <property type="entry name" value="Thioredoxin-like"/>
    <property type="match status" value="1"/>
</dbReference>
<dbReference type="EMBL" id="BQFW01000008">
    <property type="protein sequence ID" value="GJJ74206.1"/>
    <property type="molecule type" value="Genomic_DNA"/>
</dbReference>